<feature type="signal peptide" evidence="1">
    <location>
        <begin position="1"/>
        <end position="30"/>
    </location>
</feature>
<sequence>MPLPRVARRLLPATVAALGLALLVVPVARAATEQPAPAGRPVVPAVTLTDGPVAGVRVGPAPCTVPAPTTPEGWQQAFDDLNDDRWSGGDQGSSLRLPDGRLLWVFADSFQGAQRADGSRAAGSRLVHNSLVVADGGCLTGVTGPDGGEVVPNAADGEFHWPQHAFLDGGRLYLSVFRVRGTAVPGSTDFTTTGTHLASFDLVPGGSPVFTGLTPTPSAGTSDDVVQWGTAVAQDDGATYVYGTRRVEDRTLFGKALYVARVPAGAVTDLAAWRFWDGAGWATDAGAATPVKDARGGVSTALSIWRAADGTWHGVTKKDEYLGDQVVALRAPSATGPWTEQVIGSSPSYAVPGELTYTALAHPDVPLDGGGLLVSVSRNNESWTTHLADGDLYKPQFSRAPAA</sequence>
<dbReference type="RefSeq" id="WP_152731873.1">
    <property type="nucleotide sequence ID" value="NZ_JAABOZ010000012.1"/>
</dbReference>
<name>A0A7K3WII1_9ACTN</name>
<protein>
    <submittedName>
        <fullName evidence="3">DUF4185 domain-containing protein</fullName>
    </submittedName>
</protein>
<keyword evidence="4" id="KW-1185">Reference proteome</keyword>
<keyword evidence="1" id="KW-0732">Signal</keyword>
<accession>A0A7K3WII1</accession>
<evidence type="ECO:0000313" key="4">
    <source>
        <dbReference type="Proteomes" id="UP000470470"/>
    </source>
</evidence>
<proteinExistence type="predicted"/>
<dbReference type="Proteomes" id="UP000470470">
    <property type="component" value="Unassembled WGS sequence"/>
</dbReference>
<dbReference type="InterPro" id="IPR025442">
    <property type="entry name" value="DUF4185"/>
</dbReference>
<evidence type="ECO:0000259" key="2">
    <source>
        <dbReference type="Pfam" id="PF13810"/>
    </source>
</evidence>
<dbReference type="Pfam" id="PF13810">
    <property type="entry name" value="DUF4185"/>
    <property type="match status" value="1"/>
</dbReference>
<dbReference type="AlphaFoldDB" id="A0A7K3WII1"/>
<dbReference type="EMBL" id="JAAGWK010000021">
    <property type="protein sequence ID" value="NEL55313.1"/>
    <property type="molecule type" value="Genomic_DNA"/>
</dbReference>
<feature type="domain" description="DUF4185" evidence="2">
    <location>
        <begin position="87"/>
        <end position="381"/>
    </location>
</feature>
<gene>
    <name evidence="3" type="ORF">G1H19_15070</name>
</gene>
<feature type="chain" id="PRO_5029859029" evidence="1">
    <location>
        <begin position="31"/>
        <end position="403"/>
    </location>
</feature>
<evidence type="ECO:0000256" key="1">
    <source>
        <dbReference type="SAM" id="SignalP"/>
    </source>
</evidence>
<organism evidence="3 4">
    <name type="scientific">Goekera deserti</name>
    <dbReference type="NCBI Taxonomy" id="2497753"/>
    <lineage>
        <taxon>Bacteria</taxon>
        <taxon>Bacillati</taxon>
        <taxon>Actinomycetota</taxon>
        <taxon>Actinomycetes</taxon>
        <taxon>Geodermatophilales</taxon>
        <taxon>Geodermatophilaceae</taxon>
        <taxon>Goekera</taxon>
    </lineage>
</organism>
<reference evidence="3 4" key="1">
    <citation type="submission" date="2020-02" db="EMBL/GenBank/DDBJ databases">
        <title>The whole genome sequence of CPCC 205119.</title>
        <authorList>
            <person name="Jiang Z."/>
        </authorList>
    </citation>
    <scope>NUCLEOTIDE SEQUENCE [LARGE SCALE GENOMIC DNA]</scope>
    <source>
        <strain evidence="3 4">CPCC 205119</strain>
    </source>
</reference>
<evidence type="ECO:0000313" key="3">
    <source>
        <dbReference type="EMBL" id="NEL55313.1"/>
    </source>
</evidence>
<comment type="caution">
    <text evidence="3">The sequence shown here is derived from an EMBL/GenBank/DDBJ whole genome shotgun (WGS) entry which is preliminary data.</text>
</comment>